<reference evidence="7" key="1">
    <citation type="submission" date="2020-10" db="EMBL/GenBank/DDBJ databases">
        <authorList>
            <person name="Gilroy R."/>
        </authorList>
    </citation>
    <scope>NUCLEOTIDE SEQUENCE</scope>
    <source>
        <strain evidence="7">CHK147-3167</strain>
    </source>
</reference>
<dbReference type="AlphaFoldDB" id="A0A9D1CY07"/>
<dbReference type="CDD" id="cd07557">
    <property type="entry name" value="trimeric_dUTPase"/>
    <property type="match status" value="1"/>
</dbReference>
<feature type="domain" description="dUTPase-like" evidence="6">
    <location>
        <begin position="26"/>
        <end position="155"/>
    </location>
</feature>
<reference evidence="7" key="2">
    <citation type="journal article" date="2021" name="PeerJ">
        <title>Extensive microbial diversity within the chicken gut microbiome revealed by metagenomics and culture.</title>
        <authorList>
            <person name="Gilroy R."/>
            <person name="Ravi A."/>
            <person name="Getino M."/>
            <person name="Pursley I."/>
            <person name="Horton D.L."/>
            <person name="Alikhan N.F."/>
            <person name="Baker D."/>
            <person name="Gharbi K."/>
            <person name="Hall N."/>
            <person name="Watson M."/>
            <person name="Adriaenssens E.M."/>
            <person name="Foster-Nyarko E."/>
            <person name="Jarju S."/>
            <person name="Secka A."/>
            <person name="Antonio M."/>
            <person name="Oren A."/>
            <person name="Chaudhuri R.R."/>
            <person name="La Ragione R."/>
            <person name="Hildebrand F."/>
            <person name="Pallen M.J."/>
        </authorList>
    </citation>
    <scope>NUCLEOTIDE SEQUENCE</scope>
    <source>
        <strain evidence="7">CHK147-3167</strain>
    </source>
</reference>
<keyword evidence="3" id="KW-0378">Hydrolase</keyword>
<dbReference type="GO" id="GO:0000287">
    <property type="term" value="F:magnesium ion binding"/>
    <property type="evidence" value="ECO:0007669"/>
    <property type="project" value="InterPro"/>
</dbReference>
<organism evidence="7 8">
    <name type="scientific">Candidatus Coprosoma intestinipullorum</name>
    <dbReference type="NCBI Taxonomy" id="2840752"/>
    <lineage>
        <taxon>Bacteria</taxon>
        <taxon>Bacillati</taxon>
        <taxon>Bacillota</taxon>
        <taxon>Bacillota incertae sedis</taxon>
        <taxon>Candidatus Coprosoma</taxon>
    </lineage>
</organism>
<dbReference type="InterPro" id="IPR008181">
    <property type="entry name" value="dUTPase"/>
</dbReference>
<keyword evidence="4" id="KW-0546">Nucleotide metabolism</keyword>
<dbReference type="SUPFAM" id="SSF51283">
    <property type="entry name" value="dUTPase-like"/>
    <property type="match status" value="1"/>
</dbReference>
<dbReference type="GO" id="GO:0006226">
    <property type="term" value="P:dUMP biosynthetic process"/>
    <property type="evidence" value="ECO:0007669"/>
    <property type="project" value="InterPro"/>
</dbReference>
<dbReference type="GO" id="GO:0046081">
    <property type="term" value="P:dUTP catabolic process"/>
    <property type="evidence" value="ECO:0007669"/>
    <property type="project" value="InterPro"/>
</dbReference>
<dbReference type="InterPro" id="IPR036157">
    <property type="entry name" value="dUTPase-like_sf"/>
</dbReference>
<dbReference type="PANTHER" id="PTHR11241">
    <property type="entry name" value="DEOXYURIDINE 5'-TRIPHOSPHATE NUCLEOTIDOHYDROLASE"/>
    <property type="match status" value="1"/>
</dbReference>
<dbReference type="InterPro" id="IPR029054">
    <property type="entry name" value="dUTPase-like"/>
</dbReference>
<proteinExistence type="inferred from homology"/>
<name>A0A9D1CY07_9FIRM</name>
<evidence type="ECO:0000256" key="3">
    <source>
        <dbReference type="ARBA" id="ARBA00022801"/>
    </source>
</evidence>
<dbReference type="Pfam" id="PF00692">
    <property type="entry name" value="dUTPase"/>
    <property type="match status" value="1"/>
</dbReference>
<evidence type="ECO:0000259" key="6">
    <source>
        <dbReference type="Pfam" id="PF00692"/>
    </source>
</evidence>
<dbReference type="PANTHER" id="PTHR11241:SF0">
    <property type="entry name" value="DEOXYURIDINE 5'-TRIPHOSPHATE NUCLEOTIDOHYDROLASE"/>
    <property type="match status" value="1"/>
</dbReference>
<evidence type="ECO:0000313" key="7">
    <source>
        <dbReference type="EMBL" id="HIQ90242.1"/>
    </source>
</evidence>
<dbReference type="EMBL" id="DVFV01000027">
    <property type="protein sequence ID" value="HIQ90242.1"/>
    <property type="molecule type" value="Genomic_DNA"/>
</dbReference>
<evidence type="ECO:0000256" key="5">
    <source>
        <dbReference type="ARBA" id="ARBA00047686"/>
    </source>
</evidence>
<comment type="catalytic activity">
    <reaction evidence="5">
        <text>dUTP + H2O = dUMP + diphosphate + H(+)</text>
        <dbReference type="Rhea" id="RHEA:10248"/>
        <dbReference type="ChEBI" id="CHEBI:15377"/>
        <dbReference type="ChEBI" id="CHEBI:15378"/>
        <dbReference type="ChEBI" id="CHEBI:33019"/>
        <dbReference type="ChEBI" id="CHEBI:61555"/>
        <dbReference type="ChEBI" id="CHEBI:246422"/>
        <dbReference type="EC" id="3.6.1.23"/>
    </reaction>
</comment>
<gene>
    <name evidence="7" type="ORF">IAB27_01245</name>
</gene>
<evidence type="ECO:0000313" key="8">
    <source>
        <dbReference type="Proteomes" id="UP000886786"/>
    </source>
</evidence>
<sequence>MRKFYKISFEELSKHLNITKEEYEQYPLPKRGTRNSAGYDFHFLKSITINPGETKKIPTGIKAQMNPGEVLLIFIRSSLGTKHHIVLSNQTGIIDSDYFENEDNEGHIFIVIQNNGDTPQTFKKYDRFAQGIFINYLKTDDDDIKETRKGGFGSTTRKE</sequence>
<protein>
    <recommendedName>
        <fullName evidence="2">dUTP diphosphatase</fullName>
        <ecNumber evidence="2">3.6.1.23</ecNumber>
    </recommendedName>
</protein>
<dbReference type="Gene3D" id="2.70.40.10">
    <property type="match status" value="1"/>
</dbReference>
<comment type="similarity">
    <text evidence="1">Belongs to the dUTPase family.</text>
</comment>
<comment type="caution">
    <text evidence="7">The sequence shown here is derived from an EMBL/GenBank/DDBJ whole genome shotgun (WGS) entry which is preliminary data.</text>
</comment>
<evidence type="ECO:0000256" key="4">
    <source>
        <dbReference type="ARBA" id="ARBA00023080"/>
    </source>
</evidence>
<dbReference type="GO" id="GO:0004170">
    <property type="term" value="F:dUTP diphosphatase activity"/>
    <property type="evidence" value="ECO:0007669"/>
    <property type="project" value="UniProtKB-EC"/>
</dbReference>
<evidence type="ECO:0000256" key="2">
    <source>
        <dbReference type="ARBA" id="ARBA00012379"/>
    </source>
</evidence>
<evidence type="ECO:0000256" key="1">
    <source>
        <dbReference type="ARBA" id="ARBA00006581"/>
    </source>
</evidence>
<accession>A0A9D1CY07</accession>
<dbReference type="EC" id="3.6.1.23" evidence="2"/>
<dbReference type="InterPro" id="IPR033704">
    <property type="entry name" value="dUTPase_trimeric"/>
</dbReference>
<dbReference type="Proteomes" id="UP000886786">
    <property type="component" value="Unassembled WGS sequence"/>
</dbReference>